<dbReference type="InterPro" id="IPR000700">
    <property type="entry name" value="PAS-assoc_C"/>
</dbReference>
<evidence type="ECO:0000256" key="13">
    <source>
        <dbReference type="ARBA" id="ARBA00023136"/>
    </source>
</evidence>
<evidence type="ECO:0000256" key="5">
    <source>
        <dbReference type="ARBA" id="ARBA00022553"/>
    </source>
</evidence>
<evidence type="ECO:0000256" key="14">
    <source>
        <dbReference type="SAM" id="Phobius"/>
    </source>
</evidence>
<dbReference type="PANTHER" id="PTHR45453">
    <property type="entry name" value="PHOSPHATE REGULON SENSOR PROTEIN PHOR"/>
    <property type="match status" value="1"/>
</dbReference>
<dbReference type="InterPro" id="IPR005467">
    <property type="entry name" value="His_kinase_dom"/>
</dbReference>
<reference evidence="19 20" key="1">
    <citation type="submission" date="2016-10" db="EMBL/GenBank/DDBJ databases">
        <authorList>
            <person name="de Groot N.N."/>
        </authorList>
    </citation>
    <scope>NUCLEOTIDE SEQUENCE [LARGE SCALE GENOMIC DNA]</scope>
    <source>
        <strain evidence="19 20">DSM 21771</strain>
    </source>
</reference>
<evidence type="ECO:0000259" key="18">
    <source>
        <dbReference type="PROSITE" id="PS50885"/>
    </source>
</evidence>
<dbReference type="Pfam" id="PF00672">
    <property type="entry name" value="HAMP"/>
    <property type="match status" value="1"/>
</dbReference>
<evidence type="ECO:0000259" key="17">
    <source>
        <dbReference type="PROSITE" id="PS50113"/>
    </source>
</evidence>
<dbReference type="NCBIfam" id="NF033092">
    <property type="entry name" value="HK_WalK"/>
    <property type="match status" value="1"/>
</dbReference>
<proteinExistence type="predicted"/>
<dbReference type="Pfam" id="PF00512">
    <property type="entry name" value="HisKA"/>
    <property type="match status" value="1"/>
</dbReference>
<keyword evidence="8" id="KW-0547">Nucleotide-binding</keyword>
<evidence type="ECO:0000256" key="4">
    <source>
        <dbReference type="ARBA" id="ARBA00022475"/>
    </source>
</evidence>
<keyword evidence="12" id="KW-0902">Two-component regulatory system</keyword>
<dbReference type="InterPro" id="IPR013767">
    <property type="entry name" value="PAS_fold"/>
</dbReference>
<dbReference type="EC" id="2.7.13.3" evidence="3"/>
<dbReference type="InterPro" id="IPR003661">
    <property type="entry name" value="HisK_dim/P_dom"/>
</dbReference>
<dbReference type="PROSITE" id="PS50112">
    <property type="entry name" value="PAS"/>
    <property type="match status" value="1"/>
</dbReference>
<keyword evidence="5" id="KW-0597">Phosphoprotein</keyword>
<evidence type="ECO:0000259" key="15">
    <source>
        <dbReference type="PROSITE" id="PS50109"/>
    </source>
</evidence>
<dbReference type="SMART" id="SM00387">
    <property type="entry name" value="HATPase_c"/>
    <property type="match status" value="1"/>
</dbReference>
<dbReference type="PANTHER" id="PTHR45453:SF1">
    <property type="entry name" value="PHOSPHATE REGULON SENSOR PROTEIN PHOR"/>
    <property type="match status" value="1"/>
</dbReference>
<evidence type="ECO:0000256" key="8">
    <source>
        <dbReference type="ARBA" id="ARBA00022741"/>
    </source>
</evidence>
<dbReference type="Pfam" id="PF23846">
    <property type="entry name" value="Cache_WalK"/>
    <property type="match status" value="1"/>
</dbReference>
<dbReference type="PROSITE" id="PS50885">
    <property type="entry name" value="HAMP"/>
    <property type="match status" value="1"/>
</dbReference>
<dbReference type="EMBL" id="FNEN01000002">
    <property type="protein sequence ID" value="SDI49285.1"/>
    <property type="molecule type" value="Genomic_DNA"/>
</dbReference>
<evidence type="ECO:0000256" key="1">
    <source>
        <dbReference type="ARBA" id="ARBA00000085"/>
    </source>
</evidence>
<organism evidence="19 20">
    <name type="scientific">Natribacillus halophilus</name>
    <dbReference type="NCBI Taxonomy" id="549003"/>
    <lineage>
        <taxon>Bacteria</taxon>
        <taxon>Bacillati</taxon>
        <taxon>Bacillota</taxon>
        <taxon>Bacilli</taxon>
        <taxon>Bacillales</taxon>
        <taxon>Bacillaceae</taxon>
        <taxon>Natribacillus</taxon>
    </lineage>
</organism>
<dbReference type="CDD" id="cd00130">
    <property type="entry name" value="PAS"/>
    <property type="match status" value="1"/>
</dbReference>
<dbReference type="CDD" id="cd06225">
    <property type="entry name" value="HAMP"/>
    <property type="match status" value="1"/>
</dbReference>
<accession>A0A1G8L0L5</accession>
<dbReference type="Gene3D" id="1.10.8.500">
    <property type="entry name" value="HAMP domain in histidine kinase"/>
    <property type="match status" value="1"/>
</dbReference>
<evidence type="ECO:0000256" key="7">
    <source>
        <dbReference type="ARBA" id="ARBA00022692"/>
    </source>
</evidence>
<feature type="domain" description="PAS" evidence="16">
    <location>
        <begin position="267"/>
        <end position="328"/>
    </location>
</feature>
<comment type="catalytic activity">
    <reaction evidence="1">
        <text>ATP + protein L-histidine = ADP + protein N-phospho-L-histidine.</text>
        <dbReference type="EC" id="2.7.13.3"/>
    </reaction>
</comment>
<dbReference type="SMART" id="SM00304">
    <property type="entry name" value="HAMP"/>
    <property type="match status" value="1"/>
</dbReference>
<dbReference type="OrthoDB" id="9813151at2"/>
<sequence length="616" mass="68780">MEKLKGFFKSFQFKLIFIYVMLLFIALQVIGVFFMDRLEEQFVENHREALEDQMSLLSYNTEQVLMQADGDDENETDISEELNDLFSRYAVNEVSGTGTTIQVVDSQQNILAHNQPGTQNDGLLNTEIRVSQALLDEDTNEIMLDSDTGHRIRVITEPLHDNDDQVIGAIHLEASMEDMYGEVAQINNILMTSGGVALAITAALGILLSRTVTRPIKDMQKQSAVMSEGDYSRRVRVYGNDEIGELASSFNTLAMNLKEANATTEGERRKLSSVLSNMTDGVIATNELGHIILLNKRAEILLSLNSEEAKGKPLPEILHLSERLSPSDLYDYSEPVVLDFSDEGEDFVLEASFSEIRNKNGAITGLISVLHDITEQEKLDRDRREFVANVSHELRTPLTTLKSYMEALEEGAMADENLAPRFLGVIQVETDRMIRLVNDLLQLSRMDVQGHSIQTLEYDLVSWLHDVVDRFEMLTRDRNMTLVRDFIQMPLQVNIDSDKMTQVLDNIISNALKFSPEGGTITVGADLTGEKALVYIEDEGQGIPKKDEHKIFERFYRLDKARARSLGGTGLGLAIAKELVEAHGGSIWASGASGQGTRITLSLPYNSYPEVGESSD</sequence>
<dbReference type="SUPFAM" id="SSF158472">
    <property type="entry name" value="HAMP domain-like"/>
    <property type="match status" value="1"/>
</dbReference>
<dbReference type="Gene3D" id="3.30.450.20">
    <property type="entry name" value="PAS domain"/>
    <property type="match status" value="2"/>
</dbReference>
<dbReference type="InterPro" id="IPR050351">
    <property type="entry name" value="BphY/WalK/GraS-like"/>
</dbReference>
<dbReference type="InterPro" id="IPR049814">
    <property type="entry name" value="Resp_reg_WalK"/>
</dbReference>
<dbReference type="GO" id="GO:0000155">
    <property type="term" value="F:phosphorelay sensor kinase activity"/>
    <property type="evidence" value="ECO:0007669"/>
    <property type="project" value="InterPro"/>
</dbReference>
<dbReference type="NCBIfam" id="TIGR00229">
    <property type="entry name" value="sensory_box"/>
    <property type="match status" value="1"/>
</dbReference>
<keyword evidence="7 14" id="KW-0812">Transmembrane</keyword>
<dbReference type="InterPro" id="IPR003594">
    <property type="entry name" value="HATPase_dom"/>
</dbReference>
<dbReference type="GO" id="GO:0016036">
    <property type="term" value="P:cellular response to phosphate starvation"/>
    <property type="evidence" value="ECO:0007669"/>
    <property type="project" value="TreeGrafter"/>
</dbReference>
<keyword evidence="13 14" id="KW-0472">Membrane</keyword>
<evidence type="ECO:0000313" key="20">
    <source>
        <dbReference type="Proteomes" id="UP000198853"/>
    </source>
</evidence>
<evidence type="ECO:0000256" key="2">
    <source>
        <dbReference type="ARBA" id="ARBA00004651"/>
    </source>
</evidence>
<dbReference type="AlphaFoldDB" id="A0A1G8L0L5"/>
<dbReference type="GO" id="GO:0005886">
    <property type="term" value="C:plasma membrane"/>
    <property type="evidence" value="ECO:0007669"/>
    <property type="project" value="UniProtKB-SubCell"/>
</dbReference>
<dbReference type="GO" id="GO:0006355">
    <property type="term" value="P:regulation of DNA-templated transcription"/>
    <property type="evidence" value="ECO:0007669"/>
    <property type="project" value="InterPro"/>
</dbReference>
<feature type="transmembrane region" description="Helical" evidence="14">
    <location>
        <begin position="12"/>
        <end position="35"/>
    </location>
</feature>
<feature type="transmembrane region" description="Helical" evidence="14">
    <location>
        <begin position="189"/>
        <end position="209"/>
    </location>
</feature>
<feature type="domain" description="Histidine kinase" evidence="15">
    <location>
        <begin position="389"/>
        <end position="607"/>
    </location>
</feature>
<evidence type="ECO:0000313" key="19">
    <source>
        <dbReference type="EMBL" id="SDI49285.1"/>
    </source>
</evidence>
<dbReference type="RefSeq" id="WP_090396309.1">
    <property type="nucleotide sequence ID" value="NZ_FNEN01000002.1"/>
</dbReference>
<dbReference type="GO" id="GO:0004721">
    <property type="term" value="F:phosphoprotein phosphatase activity"/>
    <property type="evidence" value="ECO:0007669"/>
    <property type="project" value="TreeGrafter"/>
</dbReference>
<dbReference type="FunFam" id="1.10.287.130:FF:000001">
    <property type="entry name" value="Two-component sensor histidine kinase"/>
    <property type="match status" value="1"/>
</dbReference>
<dbReference type="Gene3D" id="1.10.287.130">
    <property type="match status" value="1"/>
</dbReference>
<evidence type="ECO:0000256" key="3">
    <source>
        <dbReference type="ARBA" id="ARBA00012438"/>
    </source>
</evidence>
<dbReference type="Pfam" id="PF02518">
    <property type="entry name" value="HATPase_c"/>
    <property type="match status" value="1"/>
</dbReference>
<dbReference type="CDD" id="cd00082">
    <property type="entry name" value="HisKA"/>
    <property type="match status" value="1"/>
</dbReference>
<keyword evidence="4" id="KW-1003">Cell membrane</keyword>
<dbReference type="SMART" id="SM00388">
    <property type="entry name" value="HisKA"/>
    <property type="match status" value="1"/>
</dbReference>
<keyword evidence="11 14" id="KW-1133">Transmembrane helix</keyword>
<dbReference type="PROSITE" id="PS50109">
    <property type="entry name" value="HIS_KIN"/>
    <property type="match status" value="1"/>
</dbReference>
<keyword evidence="9 19" id="KW-0418">Kinase</keyword>
<evidence type="ECO:0000256" key="10">
    <source>
        <dbReference type="ARBA" id="ARBA00022840"/>
    </source>
</evidence>
<evidence type="ECO:0000259" key="16">
    <source>
        <dbReference type="PROSITE" id="PS50112"/>
    </source>
</evidence>
<comment type="subcellular location">
    <subcellularLocation>
        <location evidence="2">Cell membrane</location>
        <topology evidence="2">Multi-pass membrane protein</topology>
    </subcellularLocation>
</comment>
<evidence type="ECO:0000256" key="9">
    <source>
        <dbReference type="ARBA" id="ARBA00022777"/>
    </source>
</evidence>
<dbReference type="SUPFAM" id="SSF47384">
    <property type="entry name" value="Homodimeric domain of signal transducing histidine kinase"/>
    <property type="match status" value="1"/>
</dbReference>
<dbReference type="CDD" id="cd00075">
    <property type="entry name" value="HATPase"/>
    <property type="match status" value="1"/>
</dbReference>
<protein>
    <recommendedName>
        <fullName evidence="3">histidine kinase</fullName>
        <ecNumber evidence="3">2.7.13.3</ecNumber>
    </recommendedName>
</protein>
<feature type="domain" description="HAMP" evidence="18">
    <location>
        <begin position="210"/>
        <end position="262"/>
    </location>
</feature>
<dbReference type="InterPro" id="IPR036890">
    <property type="entry name" value="HATPase_C_sf"/>
</dbReference>
<dbReference type="InterPro" id="IPR057640">
    <property type="entry name" value="Cache_WalK"/>
</dbReference>
<dbReference type="InterPro" id="IPR036097">
    <property type="entry name" value="HisK_dim/P_sf"/>
</dbReference>
<keyword evidence="10" id="KW-0067">ATP-binding</keyword>
<dbReference type="InterPro" id="IPR003660">
    <property type="entry name" value="HAMP_dom"/>
</dbReference>
<dbReference type="Proteomes" id="UP000198853">
    <property type="component" value="Unassembled WGS sequence"/>
</dbReference>
<evidence type="ECO:0000256" key="12">
    <source>
        <dbReference type="ARBA" id="ARBA00023012"/>
    </source>
</evidence>
<dbReference type="SUPFAM" id="SSF55785">
    <property type="entry name" value="PYP-like sensor domain (PAS domain)"/>
    <property type="match status" value="1"/>
</dbReference>
<keyword evidence="6" id="KW-0808">Transferase</keyword>
<dbReference type="Gene3D" id="3.30.565.10">
    <property type="entry name" value="Histidine kinase-like ATPase, C-terminal domain"/>
    <property type="match status" value="1"/>
</dbReference>
<dbReference type="InterPro" id="IPR000014">
    <property type="entry name" value="PAS"/>
</dbReference>
<dbReference type="Pfam" id="PF00989">
    <property type="entry name" value="PAS"/>
    <property type="match status" value="1"/>
</dbReference>
<evidence type="ECO:0000256" key="11">
    <source>
        <dbReference type="ARBA" id="ARBA00022989"/>
    </source>
</evidence>
<dbReference type="SUPFAM" id="SSF55874">
    <property type="entry name" value="ATPase domain of HSP90 chaperone/DNA topoisomerase II/histidine kinase"/>
    <property type="match status" value="1"/>
</dbReference>
<dbReference type="PRINTS" id="PR00344">
    <property type="entry name" value="BCTRLSENSOR"/>
</dbReference>
<dbReference type="SMART" id="SM00091">
    <property type="entry name" value="PAS"/>
    <property type="match status" value="1"/>
</dbReference>
<evidence type="ECO:0000256" key="6">
    <source>
        <dbReference type="ARBA" id="ARBA00022679"/>
    </source>
</evidence>
<dbReference type="InterPro" id="IPR035965">
    <property type="entry name" value="PAS-like_dom_sf"/>
</dbReference>
<keyword evidence="20" id="KW-1185">Reference proteome</keyword>
<dbReference type="PROSITE" id="PS50113">
    <property type="entry name" value="PAC"/>
    <property type="match status" value="1"/>
</dbReference>
<gene>
    <name evidence="19" type="ORF">SAMN04488123_102420</name>
</gene>
<dbReference type="InterPro" id="IPR004358">
    <property type="entry name" value="Sig_transdc_His_kin-like_C"/>
</dbReference>
<dbReference type="GO" id="GO:0005524">
    <property type="term" value="F:ATP binding"/>
    <property type="evidence" value="ECO:0007669"/>
    <property type="project" value="UniProtKB-KW"/>
</dbReference>
<dbReference type="FunFam" id="3.30.565.10:FF:000006">
    <property type="entry name" value="Sensor histidine kinase WalK"/>
    <property type="match status" value="1"/>
</dbReference>
<feature type="domain" description="PAC" evidence="17">
    <location>
        <begin position="331"/>
        <end position="385"/>
    </location>
</feature>
<name>A0A1G8L0L5_9BACI</name>